<feature type="region of interest" description="Disordered" evidence="1">
    <location>
        <begin position="434"/>
        <end position="461"/>
    </location>
</feature>
<gene>
    <name evidence="2" type="ORF">OJ252_3061</name>
</gene>
<protein>
    <submittedName>
        <fullName evidence="2">Non-repetitive/WGA-negative nucleoporin</fullName>
    </submittedName>
</protein>
<sequence>MLDKAGPARNEDFYQPGFGAEMNTKGRKAESSSSSANKGAESPDTISKQNILGISLNSCIKQDEEISDLNQLLKGTYSTEYEYRPESFEVKILSGYFPTKIKQAIINNLQEVKLSQRDCGDKRSLAHRLSDQASFKSKTLNHHSIFYVYNDNEIVLWNWSKDDPVYSVQTEEFFQENTKKKAPITSVAPLEDENSSFIKILVSTEYYIVMLSITRNMNGNYIINRMKDSFYSLSGYHNISLNHAIVHQASGRFFLGCGNTGTVYEYTMEQERSWVKRRAHKISGLVYGLSQGQNDANFSHCDMTHSLARLVNISGNPFISYLPGFIRNRFFGRSHHAIKSMFVDEFRGLLYVLYRSSDIDVFLVPLGSFSIKKVSDDLTYIEKGDPPSAMDSLIRRYFASDGSSTGLSSPVVTHLFRVNIATIRSEIGRIVNSSNSKKQSVSGSRQKKSPNIASNLSIHSVHPTNPQESDIIYVILVTSHGDRIYLESVFESGNRSGSSYSWQGLSFPAPVGFKVKEFKKTTLGSEDSEEQLVSSSTYSNGVSILTTINMGDGLDLPESMFSKRPEMSLNEIPESLNESQESIFSWLTSSISASCIDQTTIARCLSNRNMGAFNIQNVSPYLSEWQYSFSDPNLGLILSVQERNVPSKYQRLFENLWNTPNPYLRGSSQGEMVYLRPNISSLSHDKLLSSNNLVGFGCRTSGSRFFHLWRYFFNRLGSRPTSKSGAKEESRRHCLAGKSMSSAPSCSVLGISQPLCPPNGLNDLVLDQVAECRSWTIITTKGIFVLEKKRLLDIITRMTLEPQNYSFMMNVFDNQESFSPMARLGSYGGVPKEDGLQNGRSAAFVMRLLGTFAQTITFEQFFALVWQGLVGMNTKGVLDSELIQKFFSSEMKNDSPLEIHIRNMEVGMFEKRFQQGDFPSVTLIKIWLTLLSDMNIQSKSNSSCYIGTSSVNHRLGVTPRFKGLLLFIARVIRSIWGIPLLQQANFEILGRDSHDIYGYMDQEGLREDSFLGPNGTMSEMELQDHSENKSESRFVSEFIKSQIERSERQLRPGDLLSPEGSMPPRSSSCKNKDVVLDIRSCIHEFFKYEASEWLSHNQIDASGASGPASSPGRTSKAAGLISENNTKDFATNDSVSVLILSSLTEDHISHLRSNLIPINSLLDLLLPWWFPNYSLEASRVDEEEEVVLTNHYSASSSLGSSSNIYSLISVSELQLFIEIKNFVSRTIEILEMMNLFCRTYPLGIRYNARVADEAVLCSSYMDILKKSMTEFTLFELASNKRLQFVLRLLFRYGILSASQYMSSLDQRSRAFLIPSPLMAVEHCISSLNREIIAEKRSKSYQEVLSNQRSRALVSSKKTKGNEQTRGYSHSQIMYILFEQVYEIPLNIVLNLLYHKKEISSIISLVNSQSEYIHQTGLLPPWLSNGEKVEVYTPTSISEFSSHLSDSNPFIRYFLSILLFEINKYESQYSSSTGAGLMSFQEILVNFEQSGCKTLLEFCKSSSQVHAIRSIYTYEFHCSLWVYQNLQNTLDIIYNEYVIEIERLLSRISLIDDPAFDYLRELEVSLNPSKSPSSPSEQKNLEDRLCVFKPLKDDIMHKKSSIIEFILSSLKLQESDYRLKFNKLNQKSFVSTCKEWLHYYLFSYVSYTDSCMQKTIQDEINSRKGGKRLENWLIKNLCISVFEFSEHSVYLKNWLEHFHLNDDHSYYLRGVEESRRVEESSRPGLVGSSGRVDDGHVMGSRSDNYQRGGVRAGSGQTIDQYNDENSLRNDQGYLLYNAKQYLSAGQHYYSKSKAIWRIPLGVSRMIARTQGEILKSASRGGLSYSPKLKDVNRADIAKMQDYMRKSLESYKRGISSSSSIQGGKRLEAIFDLLSDIHAQVLRMQQDPTLIQRRSLLLQSQTCIERDMNDDKNKEFIRSIRSDIFNIDSQMEILLQIAEFINYYILSALEQNVNINPLVKQIFDLFDASTRADDEMLYLDENLGISQEGVDIFKSLIMGIFHIQSMVHTNETLMEFITEFYSLTGFSSVTVIKWLIENSRDHPGIIAQIVVKIPSLCEYRTKQAFFLESPILFEVDMAELLRLCENSVPYDLVLHQNCRSIKGGLNSRLTVQQFDSILETIVLELYKFSILYYNQFRQNDLVDIYSFEDVTQVKSRVLWWVWPVRFVLFHLSNKSIASRLLALFSGNSNNSSILSNMIGNHERMEISEIIKTSIA</sequence>
<name>A0ABQ8P4I4_9CRYT</name>
<dbReference type="PANTHER" id="PTHR10350:SF6">
    <property type="entry name" value="NUCLEAR PORE COMPLEX PROTEIN NUP155"/>
    <property type="match status" value="1"/>
</dbReference>
<evidence type="ECO:0000256" key="1">
    <source>
        <dbReference type="SAM" id="MobiDB-lite"/>
    </source>
</evidence>
<feature type="compositionally biased region" description="Polar residues" evidence="1">
    <location>
        <begin position="449"/>
        <end position="461"/>
    </location>
</feature>
<dbReference type="Proteomes" id="UP001071777">
    <property type="component" value="Unassembled WGS sequence"/>
</dbReference>
<feature type="region of interest" description="Disordered" evidence="1">
    <location>
        <begin position="1"/>
        <end position="44"/>
    </location>
</feature>
<feature type="region of interest" description="Disordered" evidence="1">
    <location>
        <begin position="1717"/>
        <end position="1762"/>
    </location>
</feature>
<dbReference type="EMBL" id="JAPCXB010000130">
    <property type="protein sequence ID" value="KAJ1606807.1"/>
    <property type="molecule type" value="Genomic_DNA"/>
</dbReference>
<evidence type="ECO:0000313" key="3">
    <source>
        <dbReference type="Proteomes" id="UP001071777"/>
    </source>
</evidence>
<organism evidence="2 3">
    <name type="scientific">Cryptosporidium canis</name>
    <dbReference type="NCBI Taxonomy" id="195482"/>
    <lineage>
        <taxon>Eukaryota</taxon>
        <taxon>Sar</taxon>
        <taxon>Alveolata</taxon>
        <taxon>Apicomplexa</taxon>
        <taxon>Conoidasida</taxon>
        <taxon>Coccidia</taxon>
        <taxon>Eucoccidiorida</taxon>
        <taxon>Eimeriorina</taxon>
        <taxon>Cryptosporidiidae</taxon>
        <taxon>Cryptosporidium</taxon>
    </lineage>
</organism>
<dbReference type="InterPro" id="IPR004870">
    <property type="entry name" value="Nucleoporin_Nup155"/>
</dbReference>
<dbReference type="InterPro" id="IPR036322">
    <property type="entry name" value="WD40_repeat_dom_sf"/>
</dbReference>
<accession>A0ABQ8P4I4</accession>
<keyword evidence="3" id="KW-1185">Reference proteome</keyword>
<feature type="compositionally biased region" description="Polar residues" evidence="1">
    <location>
        <begin position="1753"/>
        <end position="1762"/>
    </location>
</feature>
<feature type="region of interest" description="Disordered" evidence="1">
    <location>
        <begin position="1043"/>
        <end position="1069"/>
    </location>
</feature>
<comment type="caution">
    <text evidence="2">The sequence shown here is derived from an EMBL/GenBank/DDBJ whole genome shotgun (WGS) entry which is preliminary data.</text>
</comment>
<feature type="compositionally biased region" description="Low complexity" evidence="1">
    <location>
        <begin position="434"/>
        <end position="444"/>
    </location>
</feature>
<evidence type="ECO:0000313" key="2">
    <source>
        <dbReference type="EMBL" id="KAJ1606807.1"/>
    </source>
</evidence>
<reference evidence="2" key="1">
    <citation type="submission" date="2022-10" db="EMBL/GenBank/DDBJ databases">
        <title>Adaptive evolution leads to modifications in subtelomeric GC content in a zoonotic Cryptosporidium species.</title>
        <authorList>
            <person name="Li J."/>
            <person name="Feng Y."/>
            <person name="Xiao L."/>
        </authorList>
    </citation>
    <scope>NUCLEOTIDE SEQUENCE</scope>
    <source>
        <strain evidence="2">25894</strain>
    </source>
</reference>
<dbReference type="SUPFAM" id="SSF50978">
    <property type="entry name" value="WD40 repeat-like"/>
    <property type="match status" value="1"/>
</dbReference>
<proteinExistence type="predicted"/>
<dbReference type="PANTHER" id="PTHR10350">
    <property type="entry name" value="NUCLEAR PORE COMPLEX PROTEIN NUP155"/>
    <property type="match status" value="1"/>
</dbReference>